<dbReference type="EMBL" id="JAPHAV010000001">
    <property type="protein sequence ID" value="MCX2696188.1"/>
    <property type="molecule type" value="Genomic_DNA"/>
</dbReference>
<proteinExistence type="predicted"/>
<evidence type="ECO:0000313" key="2">
    <source>
        <dbReference type="Proteomes" id="UP001301216"/>
    </source>
</evidence>
<dbReference type="Proteomes" id="UP001301216">
    <property type="component" value="Unassembled WGS sequence"/>
</dbReference>
<dbReference type="RefSeq" id="WP_265983436.1">
    <property type="nucleotide sequence ID" value="NZ_JAPHAV010000001.1"/>
</dbReference>
<organism evidence="1 2">
    <name type="scientific">Ochrobactrum chromiisoli</name>
    <dbReference type="NCBI Taxonomy" id="2993941"/>
    <lineage>
        <taxon>Bacteria</taxon>
        <taxon>Pseudomonadati</taxon>
        <taxon>Pseudomonadota</taxon>
        <taxon>Alphaproteobacteria</taxon>
        <taxon>Hyphomicrobiales</taxon>
        <taxon>Brucellaceae</taxon>
        <taxon>Brucella/Ochrobactrum group</taxon>
        <taxon>Ochrobactrum</taxon>
    </lineage>
</organism>
<gene>
    <name evidence="1" type="ORF">OPR82_05275</name>
</gene>
<evidence type="ECO:0000313" key="1">
    <source>
        <dbReference type="EMBL" id="MCX2696188.1"/>
    </source>
</evidence>
<comment type="caution">
    <text evidence="1">The sequence shown here is derived from an EMBL/GenBank/DDBJ whole genome shotgun (WGS) entry which is preliminary data.</text>
</comment>
<protein>
    <submittedName>
        <fullName evidence="1">Uncharacterized protein</fullName>
    </submittedName>
</protein>
<accession>A0ABT3QKP9</accession>
<reference evidence="1 2" key="1">
    <citation type="submission" date="2022-11" db="EMBL/GenBank/DDBJ databases">
        <title>Brucella sp. YY2X, whole genome shotgun sequencing project.</title>
        <authorList>
            <person name="Yang Y."/>
        </authorList>
    </citation>
    <scope>NUCLEOTIDE SEQUENCE [LARGE SCALE GENOMIC DNA]</scope>
    <source>
        <strain evidence="1 2">YY2X</strain>
    </source>
</reference>
<name>A0ABT3QKP9_9HYPH</name>
<keyword evidence="2" id="KW-1185">Reference proteome</keyword>
<sequence length="147" mass="16400">MKPTEDHKIPDGLYRMEFTAGERRGLIYSNLHAHVIDGPEAGKFCGEIVSRCYVRTSNDIDATAIRMKTDAYVELFGIKKVGKEISHEEFLFRPFFADIREGRIASIATAIGQLDILPAAGLSEHPTWSCEAGTYIWSTSKFNRSAA</sequence>